<reference evidence="2" key="1">
    <citation type="journal article" date="2011" name="PLoS Genet.">
        <title>Genomic analysis of the necrotrophic fungal pathogens Sclerotinia sclerotiorum and Botrytis cinerea.</title>
        <authorList>
            <person name="Amselem J."/>
            <person name="Cuomo C.A."/>
            <person name="van Kan J.A."/>
            <person name="Viaud M."/>
            <person name="Benito E.P."/>
            <person name="Couloux A."/>
            <person name="Coutinho P.M."/>
            <person name="de Vries R.P."/>
            <person name="Dyer P.S."/>
            <person name="Fillinger S."/>
            <person name="Fournier E."/>
            <person name="Gout L."/>
            <person name="Hahn M."/>
            <person name="Kohn L."/>
            <person name="Lapalu N."/>
            <person name="Plummer K.M."/>
            <person name="Pradier J.M."/>
            <person name="Quevillon E."/>
            <person name="Sharon A."/>
            <person name="Simon A."/>
            <person name="ten Have A."/>
            <person name="Tudzynski B."/>
            <person name="Tudzynski P."/>
            <person name="Wincker P."/>
            <person name="Andrew M."/>
            <person name="Anthouard V."/>
            <person name="Beever R.E."/>
            <person name="Beffa R."/>
            <person name="Benoit I."/>
            <person name="Bouzid O."/>
            <person name="Brault B."/>
            <person name="Chen Z."/>
            <person name="Choquer M."/>
            <person name="Collemare J."/>
            <person name="Cotton P."/>
            <person name="Danchin E.G."/>
            <person name="Da Silva C."/>
            <person name="Gautier A."/>
            <person name="Giraud C."/>
            <person name="Giraud T."/>
            <person name="Gonzalez C."/>
            <person name="Grossetete S."/>
            <person name="Guldener U."/>
            <person name="Henrissat B."/>
            <person name="Howlett B.J."/>
            <person name="Kodira C."/>
            <person name="Kretschmer M."/>
            <person name="Lappartient A."/>
            <person name="Leroch M."/>
            <person name="Levis C."/>
            <person name="Mauceli E."/>
            <person name="Neuveglise C."/>
            <person name="Oeser B."/>
            <person name="Pearson M."/>
            <person name="Poulain J."/>
            <person name="Poussereau N."/>
            <person name="Quesneville H."/>
            <person name="Rascle C."/>
            <person name="Schumacher J."/>
            <person name="Segurens B."/>
            <person name="Sexton A."/>
            <person name="Silva E."/>
            <person name="Sirven C."/>
            <person name="Soanes D.M."/>
            <person name="Talbot N.J."/>
            <person name="Templeton M."/>
            <person name="Yandava C."/>
            <person name="Yarden O."/>
            <person name="Zeng Q."/>
            <person name="Rollins J.A."/>
            <person name="Lebrun M.H."/>
            <person name="Dickman M."/>
        </authorList>
    </citation>
    <scope>NUCLEOTIDE SEQUENCE [LARGE SCALE GENOMIC DNA]</scope>
    <source>
        <strain evidence="2">T4</strain>
    </source>
</reference>
<sequence>MDLLPRATILLHLQYRFFFLLISIGGGLLCDELTQQIRSAIWNLQLRKEEEEEEEEEEEKEEER</sequence>
<dbReference type="InParanoid" id="G2YHK7"/>
<dbReference type="HOGENOM" id="CLU_2867425_0_0_1"/>
<dbReference type="Proteomes" id="UP000008177">
    <property type="component" value="Unplaced contigs"/>
</dbReference>
<accession>G2YHK7</accession>
<protein>
    <submittedName>
        <fullName evidence="1">Uncharacterized protein</fullName>
    </submittedName>
</protein>
<evidence type="ECO:0000313" key="2">
    <source>
        <dbReference type="Proteomes" id="UP000008177"/>
    </source>
</evidence>
<name>G2YHK7_BOTF4</name>
<dbReference type="EMBL" id="FQ790336">
    <property type="protein sequence ID" value="CCD51194.1"/>
    <property type="molecule type" value="Genomic_DNA"/>
</dbReference>
<evidence type="ECO:0000313" key="1">
    <source>
        <dbReference type="EMBL" id="CCD51194.1"/>
    </source>
</evidence>
<dbReference type="AlphaFoldDB" id="G2YHK7"/>
<gene>
    <name evidence="1" type="ORF">BofuT4_uP085560.1</name>
</gene>
<organism evidence="1 2">
    <name type="scientific">Botryotinia fuckeliana (strain T4)</name>
    <name type="common">Noble rot fungus</name>
    <name type="synonym">Botrytis cinerea</name>
    <dbReference type="NCBI Taxonomy" id="999810"/>
    <lineage>
        <taxon>Eukaryota</taxon>
        <taxon>Fungi</taxon>
        <taxon>Dikarya</taxon>
        <taxon>Ascomycota</taxon>
        <taxon>Pezizomycotina</taxon>
        <taxon>Leotiomycetes</taxon>
        <taxon>Helotiales</taxon>
        <taxon>Sclerotiniaceae</taxon>
        <taxon>Botrytis</taxon>
    </lineage>
</organism>
<proteinExistence type="predicted"/>